<dbReference type="SUPFAM" id="SSF52738">
    <property type="entry name" value="Methylesterase CheB, C-terminal domain"/>
    <property type="match status" value="1"/>
</dbReference>
<accession>F2KE61</accession>
<feature type="compositionally biased region" description="Pro residues" evidence="9">
    <location>
        <begin position="143"/>
        <end position="153"/>
    </location>
</feature>
<evidence type="ECO:0000256" key="6">
    <source>
        <dbReference type="HAMAP-Rule" id="MF_00099"/>
    </source>
</evidence>
<reference evidence="12 13" key="1">
    <citation type="journal article" date="2011" name="J. Bacteriol.">
        <title>Complete genome sequence of a beneficial plant root-associated bacterium, Pseudomonas brassicacearum.</title>
        <authorList>
            <person name="Ortet P."/>
            <person name="Barakat M."/>
            <person name="Lalaouna D."/>
            <person name="Fochesato S."/>
            <person name="Barbe V."/>
            <person name="Vacherie B."/>
            <person name="Santaella C."/>
            <person name="Heulin T."/>
            <person name="Achouak W."/>
        </authorList>
    </citation>
    <scope>NUCLEOTIDE SEQUENCE [LARGE SCALE GENOMIC DNA]</scope>
    <source>
        <strain evidence="12 13">NFM421</strain>
    </source>
</reference>
<evidence type="ECO:0000256" key="5">
    <source>
        <dbReference type="ARBA" id="ARBA00048267"/>
    </source>
</evidence>
<dbReference type="Gene3D" id="3.40.50.180">
    <property type="entry name" value="Methylesterase CheB, C-terminal domain"/>
    <property type="match status" value="1"/>
</dbReference>
<feature type="domain" description="CheB-type methylesterase" evidence="11">
    <location>
        <begin position="186"/>
        <end position="374"/>
    </location>
</feature>
<dbReference type="GO" id="GO:0008984">
    <property type="term" value="F:protein-glutamate methylesterase activity"/>
    <property type="evidence" value="ECO:0007669"/>
    <property type="project" value="UniProtKB-UniRule"/>
</dbReference>
<dbReference type="InterPro" id="IPR000673">
    <property type="entry name" value="Sig_transdc_resp-reg_Me-estase"/>
</dbReference>
<dbReference type="RefSeq" id="WP_013692540.1">
    <property type="nucleotide sequence ID" value="NC_015379.1"/>
</dbReference>
<evidence type="ECO:0000256" key="1">
    <source>
        <dbReference type="ARBA" id="ARBA00022490"/>
    </source>
</evidence>
<evidence type="ECO:0000256" key="4">
    <source>
        <dbReference type="ARBA" id="ARBA00022801"/>
    </source>
</evidence>
<dbReference type="PROSITE" id="PS50110">
    <property type="entry name" value="RESPONSE_REGULATORY"/>
    <property type="match status" value="1"/>
</dbReference>
<feature type="active site" evidence="6 7">
    <location>
        <position position="201"/>
    </location>
</feature>
<evidence type="ECO:0000256" key="9">
    <source>
        <dbReference type="SAM" id="MobiDB-lite"/>
    </source>
</evidence>
<dbReference type="Pfam" id="PF00072">
    <property type="entry name" value="Response_reg"/>
    <property type="match status" value="1"/>
</dbReference>
<dbReference type="HOGENOM" id="CLU_000445_51_0_6"/>
<evidence type="ECO:0000313" key="13">
    <source>
        <dbReference type="Proteomes" id="UP000006692"/>
    </source>
</evidence>
<comment type="similarity">
    <text evidence="6">Belongs to the CheB family.</text>
</comment>
<dbReference type="EC" id="3.5.1.44" evidence="6"/>
<dbReference type="KEGG" id="pba:PSEBR_a1502"/>
<protein>
    <recommendedName>
        <fullName evidence="6">Protein-glutamate methylesterase/protein-glutamine glutaminase</fullName>
        <ecNumber evidence="6">3.1.1.61</ecNumber>
        <ecNumber evidence="6">3.5.1.44</ecNumber>
    </recommendedName>
</protein>
<dbReference type="EMBL" id="CP002585">
    <property type="protein sequence ID" value="AEA67697.1"/>
    <property type="molecule type" value="Genomic_DNA"/>
</dbReference>
<dbReference type="GO" id="GO:0005737">
    <property type="term" value="C:cytoplasm"/>
    <property type="evidence" value="ECO:0007669"/>
    <property type="project" value="UniProtKB-SubCell"/>
</dbReference>
<evidence type="ECO:0000256" key="2">
    <source>
        <dbReference type="ARBA" id="ARBA00022500"/>
    </source>
</evidence>
<comment type="subcellular location">
    <subcellularLocation>
        <location evidence="6">Cytoplasm</location>
    </subcellularLocation>
</comment>
<feature type="compositionally biased region" description="Low complexity" evidence="9">
    <location>
        <begin position="154"/>
        <end position="171"/>
    </location>
</feature>
<dbReference type="Proteomes" id="UP000006692">
    <property type="component" value="Chromosome"/>
</dbReference>
<dbReference type="InterPro" id="IPR001789">
    <property type="entry name" value="Sig_transdc_resp-reg_receiver"/>
</dbReference>
<evidence type="ECO:0000256" key="7">
    <source>
        <dbReference type="PROSITE-ProRule" id="PRU00050"/>
    </source>
</evidence>
<dbReference type="GO" id="GO:0000156">
    <property type="term" value="F:phosphorelay response regulator activity"/>
    <property type="evidence" value="ECO:0007669"/>
    <property type="project" value="InterPro"/>
</dbReference>
<feature type="region of interest" description="Disordered" evidence="9">
    <location>
        <begin position="134"/>
        <end position="186"/>
    </location>
</feature>
<organism evidence="12 13">
    <name type="scientific">Pseudomonas brassicacearum (strain NFM421)</name>
    <dbReference type="NCBI Taxonomy" id="994484"/>
    <lineage>
        <taxon>Bacteria</taxon>
        <taxon>Pseudomonadati</taxon>
        <taxon>Pseudomonadota</taxon>
        <taxon>Gammaproteobacteria</taxon>
        <taxon>Pseudomonadales</taxon>
        <taxon>Pseudomonadaceae</taxon>
        <taxon>Pseudomonas</taxon>
    </lineage>
</organism>
<dbReference type="GO" id="GO:0050568">
    <property type="term" value="F:protein-glutamine glutaminase activity"/>
    <property type="evidence" value="ECO:0007669"/>
    <property type="project" value="UniProtKB-UniRule"/>
</dbReference>
<dbReference type="SUPFAM" id="SSF52172">
    <property type="entry name" value="CheY-like"/>
    <property type="match status" value="1"/>
</dbReference>
<dbReference type="PIRSF" id="PIRSF000876">
    <property type="entry name" value="RR_chemtxs_CheB"/>
    <property type="match status" value="1"/>
</dbReference>
<keyword evidence="3 6" id="KW-0597">Phosphoprotein</keyword>
<dbReference type="SMART" id="SM00448">
    <property type="entry name" value="REC"/>
    <property type="match status" value="1"/>
</dbReference>
<keyword evidence="2 6" id="KW-0145">Chemotaxis</keyword>
<comment type="catalytic activity">
    <reaction evidence="5 6">
        <text>[protein]-L-glutamate 5-O-methyl ester + H2O = L-glutamyl-[protein] + methanol + H(+)</text>
        <dbReference type="Rhea" id="RHEA:23236"/>
        <dbReference type="Rhea" id="RHEA-COMP:10208"/>
        <dbReference type="Rhea" id="RHEA-COMP:10311"/>
        <dbReference type="ChEBI" id="CHEBI:15377"/>
        <dbReference type="ChEBI" id="CHEBI:15378"/>
        <dbReference type="ChEBI" id="CHEBI:17790"/>
        <dbReference type="ChEBI" id="CHEBI:29973"/>
        <dbReference type="ChEBI" id="CHEBI:82795"/>
        <dbReference type="EC" id="3.1.1.61"/>
    </reaction>
</comment>
<reference key="2">
    <citation type="submission" date="2011-03" db="EMBL/GenBank/DDBJ databases">
        <title>Complete Genome Sequence of a beneficial plant roots-associated bacterium Pseudomonas brassicacearum.</title>
        <authorList>
            <person name="Ortet P."/>
            <person name="Barakat M."/>
            <person name="Lalaouna D."/>
            <person name="Fochesato S."/>
            <person name="Barbe V."/>
            <person name="Santaella C."/>
            <person name="Heulin T."/>
            <person name="Achouak W."/>
        </authorList>
    </citation>
    <scope>NUCLEOTIDE SEQUENCE</scope>
    <source>
        <strain>NFM421</strain>
    </source>
</reference>
<dbReference type="NCBIfam" id="NF001965">
    <property type="entry name" value="PRK00742.1"/>
    <property type="match status" value="1"/>
</dbReference>
<comment type="PTM">
    <text evidence="6">Phosphorylated by CheA. Phosphorylation of the N-terminal regulatory domain activates the methylesterase activity.</text>
</comment>
<comment type="function">
    <text evidence="6">Involved in chemotaxis. Part of a chemotaxis signal transduction system that modulates chemotaxis in response to various stimuli. Catalyzes the demethylation of specific methylglutamate residues introduced into the chemoreceptors (methyl-accepting chemotaxis proteins or MCP) by CheR. Also mediates the irreversible deamidation of specific glutamine residues to glutamic acid.</text>
</comment>
<dbReference type="Pfam" id="PF01339">
    <property type="entry name" value="CheB_methylest"/>
    <property type="match status" value="1"/>
</dbReference>
<sequence>MVVKVLVVDDSGFFRRRVSEILSADTSIQVVGTATNGKEAIDQALALKPDVITMDYEMPMMDGITAVRHIMQRCPTPVLMFSSLTHEGARVTLDALDAGAVDFLPKNFEDISRNPDKVRQLLCEKVHSISRSNRRVGAYSAPAPAPVAAPSPAPTASSSFNPAPVRSASAPAPAPARPVPASASSPAPKRKAYKLVAIGTSTGGPVALQRVLTQLPANFPAPIVLIQHMPAAFTKAFAERLDKLCNISVKEAEDGDILRPGLALLAPGGKQMMIDGRGAVKILPGDERLNYKPCVDITFGSAAKSYGDKVLAVVLTGMGADGREGARLLKQGGSAIWAQDEASCVIYGMPMAIVKADLADAVYGLDDIGRHLVEACL</sequence>
<proteinExistence type="inferred from homology"/>
<evidence type="ECO:0000313" key="12">
    <source>
        <dbReference type="EMBL" id="AEA67697.1"/>
    </source>
</evidence>
<dbReference type="CDD" id="cd17541">
    <property type="entry name" value="REC_CheB-like"/>
    <property type="match status" value="1"/>
</dbReference>
<evidence type="ECO:0000256" key="3">
    <source>
        <dbReference type="ARBA" id="ARBA00022553"/>
    </source>
</evidence>
<dbReference type="InterPro" id="IPR035909">
    <property type="entry name" value="CheB_C"/>
</dbReference>
<dbReference type="InterPro" id="IPR011006">
    <property type="entry name" value="CheY-like_superfamily"/>
</dbReference>
<keyword evidence="1 6" id="KW-0963">Cytoplasm</keyword>
<dbReference type="AlphaFoldDB" id="F2KE61"/>
<comment type="catalytic activity">
    <reaction evidence="6">
        <text>L-glutaminyl-[protein] + H2O = L-glutamyl-[protein] + NH4(+)</text>
        <dbReference type="Rhea" id="RHEA:16441"/>
        <dbReference type="Rhea" id="RHEA-COMP:10207"/>
        <dbReference type="Rhea" id="RHEA-COMP:10208"/>
        <dbReference type="ChEBI" id="CHEBI:15377"/>
        <dbReference type="ChEBI" id="CHEBI:28938"/>
        <dbReference type="ChEBI" id="CHEBI:29973"/>
        <dbReference type="ChEBI" id="CHEBI:30011"/>
        <dbReference type="EC" id="3.5.1.44"/>
    </reaction>
</comment>
<dbReference type="HAMAP" id="MF_00099">
    <property type="entry name" value="CheB_chemtxs"/>
    <property type="match status" value="1"/>
</dbReference>
<dbReference type="STRING" id="994484.PSEBR_a1502"/>
<dbReference type="Gene3D" id="3.40.50.2300">
    <property type="match status" value="1"/>
</dbReference>
<comment type="domain">
    <text evidence="6">Contains a C-terminal catalytic domain, and an N-terminal region which modulates catalytic activity.</text>
</comment>
<dbReference type="InterPro" id="IPR008248">
    <property type="entry name" value="CheB-like"/>
</dbReference>
<feature type="active site" evidence="6 7">
    <location>
        <position position="321"/>
    </location>
</feature>
<feature type="modified residue" description="4-aspartylphosphate" evidence="6 8">
    <location>
        <position position="55"/>
    </location>
</feature>
<dbReference type="PROSITE" id="PS50122">
    <property type="entry name" value="CHEB"/>
    <property type="match status" value="1"/>
</dbReference>
<name>F2KE61_PSEBN</name>
<keyword evidence="4 6" id="KW-0378">Hydrolase</keyword>
<dbReference type="EC" id="3.1.1.61" evidence="6"/>
<feature type="domain" description="Response regulatory" evidence="10">
    <location>
        <begin position="4"/>
        <end position="121"/>
    </location>
</feature>
<gene>
    <name evidence="6" type="primary">cheB</name>
    <name evidence="12" type="ORF">PSEBR_a1502</name>
</gene>
<dbReference type="PANTHER" id="PTHR42872">
    <property type="entry name" value="PROTEIN-GLUTAMATE METHYLESTERASE/PROTEIN-GLUTAMINE GLUTAMINASE"/>
    <property type="match status" value="1"/>
</dbReference>
<feature type="active site" evidence="6 7">
    <location>
        <position position="228"/>
    </location>
</feature>
<dbReference type="FunFam" id="3.40.50.180:FF:000001">
    <property type="entry name" value="Protein-glutamate methylesterase/protein-glutamine glutaminase"/>
    <property type="match status" value="1"/>
</dbReference>
<evidence type="ECO:0000259" key="11">
    <source>
        <dbReference type="PROSITE" id="PS50122"/>
    </source>
</evidence>
<dbReference type="CDD" id="cd16432">
    <property type="entry name" value="CheB_Rec"/>
    <property type="match status" value="1"/>
</dbReference>
<evidence type="ECO:0000259" key="10">
    <source>
        <dbReference type="PROSITE" id="PS50110"/>
    </source>
</evidence>
<evidence type="ECO:0000256" key="8">
    <source>
        <dbReference type="PROSITE-ProRule" id="PRU00169"/>
    </source>
</evidence>
<dbReference type="GO" id="GO:0006935">
    <property type="term" value="P:chemotaxis"/>
    <property type="evidence" value="ECO:0007669"/>
    <property type="project" value="UniProtKB-UniRule"/>
</dbReference>
<dbReference type="PANTHER" id="PTHR42872:SF3">
    <property type="entry name" value="PROTEIN-GLUTAMATE METHYLESTERASE_PROTEIN-GLUTAMINE GLUTAMINASE 1"/>
    <property type="match status" value="1"/>
</dbReference>
<dbReference type="FunFam" id="3.40.50.2300:FF:000077">
    <property type="entry name" value="Chemotaxis response regulator"/>
    <property type="match status" value="1"/>
</dbReference>